<dbReference type="OrthoDB" id="2967701at2"/>
<dbReference type="EMBL" id="CP016761">
    <property type="protein sequence ID" value="ANX11486.1"/>
    <property type="molecule type" value="Genomic_DNA"/>
</dbReference>
<feature type="transmembrane region" description="Helical" evidence="1">
    <location>
        <begin position="53"/>
        <end position="74"/>
    </location>
</feature>
<reference evidence="2 3" key="1">
    <citation type="submission" date="2016-08" db="EMBL/GenBank/DDBJ databases">
        <title>Complete genome sequence of Fictibacillus arsenicus G25-54, a strain with toxicity to nematodes and a potential arsenic-resistance activity.</title>
        <authorList>
            <person name="Zheng Z."/>
        </authorList>
    </citation>
    <scope>NUCLEOTIDE SEQUENCE [LARGE SCALE GENOMIC DNA]</scope>
    <source>
        <strain evidence="2 3">G25-54</strain>
    </source>
</reference>
<dbReference type="Proteomes" id="UP000077412">
    <property type="component" value="Chromosome"/>
</dbReference>
<protein>
    <submittedName>
        <fullName evidence="2">Uncharacterized protein</fullName>
    </submittedName>
</protein>
<feature type="transmembrane region" description="Helical" evidence="1">
    <location>
        <begin position="12"/>
        <end position="32"/>
    </location>
</feature>
<sequence>MIGMTVEETLIIVWCIILLINNIELLIRYRFIKDKYIELQGSDEFFPISKFRLNLGILIGTFIFKGLIYIIAVFVLNNMYAKIIGFLLLAIRMIVGTQTEEEFRKTKWDLITLILETLFVIYFILAFFFFNW</sequence>
<dbReference type="STRING" id="255247.ABE41_005660"/>
<keyword evidence="1" id="KW-1133">Transmembrane helix</keyword>
<dbReference type="RefSeq" id="WP_066287358.1">
    <property type="nucleotide sequence ID" value="NZ_CP016761.1"/>
</dbReference>
<evidence type="ECO:0000313" key="3">
    <source>
        <dbReference type="Proteomes" id="UP000077412"/>
    </source>
</evidence>
<keyword evidence="1" id="KW-0472">Membrane</keyword>
<keyword evidence="3" id="KW-1185">Reference proteome</keyword>
<feature type="transmembrane region" description="Helical" evidence="1">
    <location>
        <begin position="110"/>
        <end position="130"/>
    </location>
</feature>
<gene>
    <name evidence="2" type="ORF">ABE41_005660</name>
</gene>
<keyword evidence="1" id="KW-0812">Transmembrane</keyword>
<dbReference type="KEGG" id="far:ABE41_005660"/>
<evidence type="ECO:0000313" key="2">
    <source>
        <dbReference type="EMBL" id="ANX11486.1"/>
    </source>
</evidence>
<organism evidence="2 3">
    <name type="scientific">Fictibacillus arsenicus</name>
    <dbReference type="NCBI Taxonomy" id="255247"/>
    <lineage>
        <taxon>Bacteria</taxon>
        <taxon>Bacillati</taxon>
        <taxon>Bacillota</taxon>
        <taxon>Bacilli</taxon>
        <taxon>Bacillales</taxon>
        <taxon>Fictibacillaceae</taxon>
        <taxon>Fictibacillus</taxon>
    </lineage>
</organism>
<evidence type="ECO:0000256" key="1">
    <source>
        <dbReference type="SAM" id="Phobius"/>
    </source>
</evidence>
<proteinExistence type="predicted"/>
<feature type="transmembrane region" description="Helical" evidence="1">
    <location>
        <begin position="80"/>
        <end position="98"/>
    </location>
</feature>
<name>A0A1B1Z1X1_9BACL</name>
<dbReference type="AlphaFoldDB" id="A0A1B1Z1X1"/>
<accession>A0A1B1Z1X1</accession>